<dbReference type="PANTHER" id="PTHR11941:SF75">
    <property type="entry name" value="ENOYL-COA HYDRATASE_ISOMERASE FAMILY PROTEIN"/>
    <property type="match status" value="1"/>
</dbReference>
<sequence>MVAVGLADGVVVPDANSFKARTAFHISSSTAEFTLLTMKGAFAIFRLPFFAAAAANNKQYGRTASNSRGGARQSYTRASLVHWTYPYPTRPTITCHGERDADEQRHSTRKLQCWTSKGFGVRDELEGRERKGSLARSKRFRVGTSILTTWAGDIERSHRDTTAGGPVRARARPAAGLEPAPGIGGAPRALTSTSSHPHPHIYSEQPADIDETKKGGPHEEREKREHTTAMAADKPLFSIPIPALGAHPGGAITATQPSAGVYLLTWVSPPDNRLTTPFCRALLAALDVIEFGGYAPGVVVTTSGIPKFYSNGLDLEHAITTEGFWALFYDVWRRFLTSRLPSDTLAFSPRRDGAVDSRGGVKAWGFPCPCVEMGEDPTAGEKARISRGGGEYVSVCVCFYEPGRWRQPSRDKGAGRRRGGSGSGMKSLSGGTDSTDTRALAPPSCSFPMPTIALLNGHTYAGGLMLSMAHDYRLAPAPKGFLCLNEVLFGAPLKPAMAAIFRHKLTPQAYRTVALEGRRFSGPQAVDAGIADALAPNGVADALAFVKERDLLEKPKAGVYGTIKAEMYKVLVAEINGAGLAAEEKRFDEDQRREADRREFGKVWYEQWAKDNKAKL</sequence>
<dbReference type="InterPro" id="IPR029045">
    <property type="entry name" value="ClpP/crotonase-like_dom_sf"/>
</dbReference>
<name>A0ABR0BX82_PURLI</name>
<evidence type="ECO:0000313" key="2">
    <source>
        <dbReference type="EMBL" id="KAK4088600.1"/>
    </source>
</evidence>
<dbReference type="InterPro" id="IPR001753">
    <property type="entry name" value="Enoyl-CoA_hydra/iso"/>
</dbReference>
<evidence type="ECO:0000313" key="3">
    <source>
        <dbReference type="Proteomes" id="UP001287286"/>
    </source>
</evidence>
<evidence type="ECO:0000256" key="1">
    <source>
        <dbReference type="SAM" id="MobiDB-lite"/>
    </source>
</evidence>
<dbReference type="Proteomes" id="UP001287286">
    <property type="component" value="Unassembled WGS sequence"/>
</dbReference>
<feature type="compositionally biased region" description="Basic and acidic residues" evidence="1">
    <location>
        <begin position="210"/>
        <end position="227"/>
    </location>
</feature>
<keyword evidence="3" id="KW-1185">Reference proteome</keyword>
<protein>
    <recommendedName>
        <fullName evidence="4">Enoyl-CoA hydratase/isomerase</fullName>
    </recommendedName>
</protein>
<gene>
    <name evidence="2" type="ORF">Purlil1_7151</name>
</gene>
<feature type="region of interest" description="Disordered" evidence="1">
    <location>
        <begin position="157"/>
        <end position="227"/>
    </location>
</feature>
<dbReference type="Pfam" id="PF00378">
    <property type="entry name" value="ECH_1"/>
    <property type="match status" value="1"/>
</dbReference>
<reference evidence="2 3" key="1">
    <citation type="journal article" date="2024" name="Microbiol. Resour. Announc.">
        <title>Genome annotations for the ascomycete fungi Trichoderma harzianum, Trichoderma aggressivum, and Purpureocillium lilacinum.</title>
        <authorList>
            <person name="Beijen E.P.W."/>
            <person name="Ohm R.A."/>
        </authorList>
    </citation>
    <scope>NUCLEOTIDE SEQUENCE [LARGE SCALE GENOMIC DNA]</scope>
    <source>
        <strain evidence="2 3">CBS 150709</strain>
    </source>
</reference>
<feature type="compositionally biased region" description="Low complexity" evidence="1">
    <location>
        <begin position="163"/>
        <end position="176"/>
    </location>
</feature>
<comment type="caution">
    <text evidence="2">The sequence shown here is derived from an EMBL/GenBank/DDBJ whole genome shotgun (WGS) entry which is preliminary data.</text>
</comment>
<dbReference type="SUPFAM" id="SSF52096">
    <property type="entry name" value="ClpP/crotonase"/>
    <property type="match status" value="2"/>
</dbReference>
<dbReference type="PANTHER" id="PTHR11941">
    <property type="entry name" value="ENOYL-COA HYDRATASE-RELATED"/>
    <property type="match status" value="1"/>
</dbReference>
<dbReference type="CDD" id="cd06558">
    <property type="entry name" value="crotonase-like"/>
    <property type="match status" value="1"/>
</dbReference>
<dbReference type="Gene3D" id="3.90.226.10">
    <property type="entry name" value="2-enoyl-CoA Hydratase, Chain A, domain 1"/>
    <property type="match status" value="2"/>
</dbReference>
<accession>A0ABR0BX82</accession>
<organism evidence="2 3">
    <name type="scientific">Purpureocillium lilacinum</name>
    <name type="common">Paecilomyces lilacinus</name>
    <dbReference type="NCBI Taxonomy" id="33203"/>
    <lineage>
        <taxon>Eukaryota</taxon>
        <taxon>Fungi</taxon>
        <taxon>Dikarya</taxon>
        <taxon>Ascomycota</taxon>
        <taxon>Pezizomycotina</taxon>
        <taxon>Sordariomycetes</taxon>
        <taxon>Hypocreomycetidae</taxon>
        <taxon>Hypocreales</taxon>
        <taxon>Ophiocordycipitaceae</taxon>
        <taxon>Purpureocillium</taxon>
    </lineage>
</organism>
<dbReference type="EMBL" id="JAWRVI010000024">
    <property type="protein sequence ID" value="KAK4088600.1"/>
    <property type="molecule type" value="Genomic_DNA"/>
</dbReference>
<evidence type="ECO:0008006" key="4">
    <source>
        <dbReference type="Google" id="ProtNLM"/>
    </source>
</evidence>
<feature type="region of interest" description="Disordered" evidence="1">
    <location>
        <begin position="407"/>
        <end position="441"/>
    </location>
</feature>
<proteinExistence type="predicted"/>